<keyword evidence="5" id="KW-1133">Transmembrane helix</keyword>
<dbReference type="InterPro" id="IPR026588">
    <property type="entry name" value="Choice_anch_A"/>
</dbReference>
<dbReference type="RefSeq" id="WP_162289208.1">
    <property type="nucleotide sequence ID" value="NZ_JAAFAN010000009.1"/>
</dbReference>
<dbReference type="EMBL" id="JAAFAN010000009">
    <property type="protein sequence ID" value="NDO88709.1"/>
    <property type="molecule type" value="Genomic_DNA"/>
</dbReference>
<keyword evidence="5" id="KW-0812">Transmembrane</keyword>
<evidence type="ECO:0000256" key="3">
    <source>
        <dbReference type="ARBA" id="ARBA00022729"/>
    </source>
</evidence>
<keyword evidence="5" id="KW-0472">Membrane</keyword>
<evidence type="ECO:0000313" key="8">
    <source>
        <dbReference type="EMBL" id="NDO88709.1"/>
    </source>
</evidence>
<evidence type="ECO:0000313" key="9">
    <source>
        <dbReference type="Proteomes" id="UP000471672"/>
    </source>
</evidence>
<feature type="chain" id="PRO_5046993282" evidence="6">
    <location>
        <begin position="39"/>
        <end position="1389"/>
    </location>
</feature>
<feature type="domain" description="Gram-positive cocci surface proteins LPxTG" evidence="7">
    <location>
        <begin position="1355"/>
        <end position="1389"/>
    </location>
</feature>
<evidence type="ECO:0000256" key="1">
    <source>
        <dbReference type="ARBA" id="ARBA00022512"/>
    </source>
</evidence>
<dbReference type="Pfam" id="PF19407">
    <property type="entry name" value="DUF5979"/>
    <property type="match status" value="9"/>
</dbReference>
<dbReference type="InterPro" id="IPR046022">
    <property type="entry name" value="DUF5979"/>
</dbReference>
<keyword evidence="9" id="KW-1185">Reference proteome</keyword>
<comment type="caution">
    <text evidence="8">The sequence shown here is derived from an EMBL/GenBank/DDBJ whole genome shotgun (WGS) entry which is preliminary data.</text>
</comment>
<dbReference type="InterPro" id="IPR019931">
    <property type="entry name" value="LPXTG_anchor"/>
</dbReference>
<sequence>MTRSSSPFTSARPRGPRRLLAAATAAALALSGALVVVAGPSAAPASAVPGQCPAPGEMPGIGNLPPKFTDNNVAVYAGGNYLATGSAAESEGVLLVRGDATFDKDPDGLFNVGTVGVGSQIAPDPGALMLAVGGDLTIVGTNTVQVGAGLTPGGAVQVGGALTAAAGQPETQGAPVTTGMGQAAAMSPFADFQDVITETSATLGTATATGTATRDGGRVTFTSTDPSNVTLQAFTIDAADLDGASEFFFAGIPADAPVVINVVGGPVAVSANYVDYNGVRADDLSSAALGEAASRILWNFVDAEQVDITGSGQFIGSILAPAASSTITSSTNGRVYVGNDLTTAGSGNEQHNYPWIGPGPFDCIAGSEGGFSVAKLVDGTGAASVPAGTEFTVTWSAQIPDGVVYEGETSGTLTLLADGTVVDGPSDLPEGTVVTLAEPTLPELPGIAWGTPAFDPSAEITIGAGSTTAVTLTNTATLAVGGFSLSKAVQGSGAGAVPGDASFTVAWTAQVPDGVVYDGATTGTVTVLADGTVADGPQDLPVGTVVTFEETVFPEVPGISWGTPVLDPSSVTVGDGTNTLVTVTNAAVQQVGGFSVAKSVEGEASGLVPDDAQFTVEYSYELDGTTVTGSLTVLADGTPVDGPQNLPVGTVVTFIEVQLPEVEGVVWGAPSFSPSSVTVGDGENALVTLTNTATDAPAGGFSVAKSVEGEASGLVPDDAQFTVEYSYELDGTTVTGSLTVLADGTPVDGPQNLPVGTVVTFTEVDLPTLPGVIWGAPQISPESVTVADDVNAEVVVTNTATLQVGGFQAVKVVEGTGAGRVPAGTEFTVEWTAEIPDGIVYDGATSGTFALLTDGTVVAGPLDLPIGTVVTFAEPEIPEFDGVVWGAPAFDPETVTVADGQVVTVTVTNTATELFGTFSVEKQVAGEAAGLVPDGTEFTVTWTAQLPAGTSYEGPSTGEVVVAAGGGAVDAGVSLPLGTVVTFAETTLPDVDGVVWGTPTFEPASITLTSTSETAEVVVTNDATTAPAGGFSVAKALTGEGASLVPADTAFTVEYAYDLDGTPVTGTLTVLADGTVVDGPQNLPVGTVVTFTETNLPDVPGVVWGAPVFSPESVTVADGENVLVTLTNTAQDGRTGGFSVAKDVVGGAAASVPGDAQFTVEYSYELEGVPTTGTLVVTADGTVVDGPQNLAVGTVVTFAETVRPTVPGVAWGAAEFSPQSVTVGDGENTLVTLTNTADVAAGGFSVHKVVTGEAKGTVPADTTFTVAYEYTVGDQAVTGTLALRADGTVVDGPQGLPHGTVVTLREVDLPAVAGVDWGTPYFTVDGEKVTTVTVVGGGSVGVTLTNTATSAGGGLATTGASTALFAGLGALLVVGGAALLVVTRRRRSA</sequence>
<evidence type="ECO:0000256" key="4">
    <source>
        <dbReference type="ARBA" id="ARBA00023088"/>
    </source>
</evidence>
<dbReference type="PROSITE" id="PS51318">
    <property type="entry name" value="TAT"/>
    <property type="match status" value="1"/>
</dbReference>
<organism evidence="8 9">
    <name type="scientific">Cellulosimicrobium composti</name>
    <dbReference type="NCBI Taxonomy" id="2672572"/>
    <lineage>
        <taxon>Bacteria</taxon>
        <taxon>Bacillati</taxon>
        <taxon>Actinomycetota</taxon>
        <taxon>Actinomycetes</taxon>
        <taxon>Micrococcales</taxon>
        <taxon>Promicromonosporaceae</taxon>
        <taxon>Cellulosimicrobium</taxon>
    </lineage>
</organism>
<dbReference type="InterPro" id="IPR006311">
    <property type="entry name" value="TAT_signal"/>
</dbReference>
<keyword evidence="1" id="KW-0134">Cell wall</keyword>
<reference evidence="8 9" key="1">
    <citation type="journal article" date="2021" name="Arch. Microbiol.">
        <title>Cellulosimicrobium fucosivorans sp. nov., isolated from San Elijo Lagoon, contains a fucose metabolic pathway linked to carotenoid production.</title>
        <authorList>
            <person name="Aviles F.A."/>
            <person name="Kyndt J.A."/>
        </authorList>
    </citation>
    <scope>NUCLEOTIDE SEQUENCE [LARGE SCALE GENOMIC DNA]</scope>
    <source>
        <strain evidence="8 9">SE3</strain>
    </source>
</reference>
<evidence type="ECO:0000256" key="6">
    <source>
        <dbReference type="SAM" id="SignalP"/>
    </source>
</evidence>
<name>A0ABX0B7M5_9MICO</name>
<evidence type="ECO:0000256" key="2">
    <source>
        <dbReference type="ARBA" id="ARBA00022525"/>
    </source>
</evidence>
<dbReference type="Pfam" id="PF20597">
    <property type="entry name" value="pAdhesive_15"/>
    <property type="match status" value="1"/>
</dbReference>
<keyword evidence="2" id="KW-0964">Secreted</keyword>
<keyword evidence="3 6" id="KW-0732">Signal</keyword>
<accession>A0ABX0B7M5</accession>
<dbReference type="PROSITE" id="PS50847">
    <property type="entry name" value="GRAM_POS_ANCHORING"/>
    <property type="match status" value="1"/>
</dbReference>
<dbReference type="NCBIfam" id="TIGR04215">
    <property type="entry name" value="choice_anch_A"/>
    <property type="match status" value="1"/>
</dbReference>
<protein>
    <submittedName>
        <fullName evidence="8">Choice-of-anchor A family protein</fullName>
    </submittedName>
</protein>
<dbReference type="Proteomes" id="UP000471672">
    <property type="component" value="Unassembled WGS sequence"/>
</dbReference>
<gene>
    <name evidence="8" type="ORF">GYH36_04420</name>
</gene>
<feature type="transmembrane region" description="Helical" evidence="5">
    <location>
        <begin position="1363"/>
        <end position="1382"/>
    </location>
</feature>
<keyword evidence="4" id="KW-0572">Peptidoglycan-anchor</keyword>
<proteinExistence type="predicted"/>
<evidence type="ECO:0000259" key="7">
    <source>
        <dbReference type="PROSITE" id="PS50847"/>
    </source>
</evidence>
<evidence type="ECO:0000256" key="5">
    <source>
        <dbReference type="SAM" id="Phobius"/>
    </source>
</evidence>
<feature type="signal peptide" evidence="6">
    <location>
        <begin position="1"/>
        <end position="38"/>
    </location>
</feature>